<reference evidence="1 2" key="1">
    <citation type="journal article" date="2015" name="Genome Announc.">
        <title>Genomes of Geoalkalibacter ferrihydriticus Z-0531T and Geoalkalibacter subterraneus Red1T, Two Haloalkaliphilic Metal-Reducing Deltaproteobacteria.</title>
        <authorList>
            <person name="Badalamenti J.P."/>
            <person name="Krajmalnik-Brown R."/>
            <person name="Torres C.I."/>
            <person name="Bond D.R."/>
        </authorList>
    </citation>
    <scope>NUCLEOTIDE SEQUENCE [LARGE SCALE GENOMIC DNA]</scope>
    <source>
        <strain evidence="1 2">Red1</strain>
    </source>
</reference>
<evidence type="ECO:0000313" key="1">
    <source>
        <dbReference type="EMBL" id="AJF06541.1"/>
    </source>
</evidence>
<protein>
    <submittedName>
        <fullName evidence="1">Uncharacterized protein</fullName>
    </submittedName>
</protein>
<dbReference type="STRING" id="483547.GSUB_08225"/>
<sequence length="74" mass="8208">MVMKEKVMNSFLCPFLFLFWEDFLSTSLELVHGKPNVRVSDKGKPRVTGGHKATGPALKEMGTAGLPKKTLFIV</sequence>
<gene>
    <name evidence="1" type="ORF">GSUB_08225</name>
</gene>
<organism evidence="1 2">
    <name type="scientific">Geoalkalibacter subterraneus</name>
    <dbReference type="NCBI Taxonomy" id="483547"/>
    <lineage>
        <taxon>Bacteria</taxon>
        <taxon>Pseudomonadati</taxon>
        <taxon>Thermodesulfobacteriota</taxon>
        <taxon>Desulfuromonadia</taxon>
        <taxon>Desulfuromonadales</taxon>
        <taxon>Geoalkalibacteraceae</taxon>
        <taxon>Geoalkalibacter</taxon>
    </lineage>
</organism>
<accession>A0A0B5FSI4</accession>
<dbReference type="AlphaFoldDB" id="A0A0B5FSI4"/>
<dbReference type="Proteomes" id="UP000035036">
    <property type="component" value="Chromosome"/>
</dbReference>
<proteinExistence type="predicted"/>
<dbReference type="EMBL" id="CP010311">
    <property type="protein sequence ID" value="AJF06541.1"/>
    <property type="molecule type" value="Genomic_DNA"/>
</dbReference>
<evidence type="ECO:0000313" key="2">
    <source>
        <dbReference type="Proteomes" id="UP000035036"/>
    </source>
</evidence>
<dbReference type="KEGG" id="gsb:GSUB_08225"/>
<name>A0A0B5FSI4_9BACT</name>
<keyword evidence="2" id="KW-1185">Reference proteome</keyword>
<dbReference type="HOGENOM" id="CLU_2682569_0_0_7"/>